<sequence>MNMQSRNQYLKELRSEYLKTKPKKGRSGLLDEAEKRTGLNRRYLMEKLKPKSNLDKDKAQRKKRKQFYDNSVKPALVQMWRIFDYPCGQRLEPLLKSETDKLRLLDELDCSDKTAAKLKTIGSATIDRKLKHQKEIERIKRKYRRKMHPLLYQKIPVKVFGEQNRRELGNIQIDLVEHCGGSAAGEFLNTLSSTDISSGWWEGEIVMGKAQERTFLGIQGTRARYPFPWKEIHSDNGSEFINAHLFRYTEKEGLDFSRSRPYKKNDNCLVEQKNWTHVKKFIGYVRYDTESELRILNDLYRNELRLFKNFFQPVIKLVSKERVGGRIHRRYDQTRTPYQRAMESKEVSENKRQELKKIYLSLNPAQLKRDIDVKLGTLYMTYQQKNKILKVDINKKISVRFFNAHQNL</sequence>
<comment type="caution">
    <text evidence="2">The sequence shown here is derived from an EMBL/GenBank/DDBJ whole genome shotgun (WGS) entry which is preliminary data.</text>
</comment>
<evidence type="ECO:0000313" key="2">
    <source>
        <dbReference type="EMBL" id="PIS16341.1"/>
    </source>
</evidence>
<organism evidence="2 3">
    <name type="scientific">Candidatus Portnoybacteria bacterium CG09_land_8_20_14_0_10_44_13</name>
    <dbReference type="NCBI Taxonomy" id="1974811"/>
    <lineage>
        <taxon>Bacteria</taxon>
        <taxon>Candidatus Portnoyibacteriota</taxon>
    </lineage>
</organism>
<accession>A0A2H0WUR0</accession>
<dbReference type="PROSITE" id="PS50994">
    <property type="entry name" value="INTEGRASE"/>
    <property type="match status" value="1"/>
</dbReference>
<feature type="domain" description="Integrase catalytic" evidence="1">
    <location>
        <begin position="152"/>
        <end position="345"/>
    </location>
</feature>
<dbReference type="InterPro" id="IPR012337">
    <property type="entry name" value="RNaseH-like_sf"/>
</dbReference>
<proteinExistence type="predicted"/>
<dbReference type="GO" id="GO:0003676">
    <property type="term" value="F:nucleic acid binding"/>
    <property type="evidence" value="ECO:0007669"/>
    <property type="project" value="InterPro"/>
</dbReference>
<dbReference type="EMBL" id="PEZF01000152">
    <property type="protein sequence ID" value="PIS16341.1"/>
    <property type="molecule type" value="Genomic_DNA"/>
</dbReference>
<dbReference type="Proteomes" id="UP000229080">
    <property type="component" value="Unassembled WGS sequence"/>
</dbReference>
<dbReference type="AlphaFoldDB" id="A0A2H0WUR0"/>
<reference evidence="3" key="1">
    <citation type="submission" date="2017-09" db="EMBL/GenBank/DDBJ databases">
        <title>Depth-based differentiation of microbial function through sediment-hosted aquifers and enrichment of novel symbionts in the deep terrestrial subsurface.</title>
        <authorList>
            <person name="Probst A.J."/>
            <person name="Ladd B."/>
            <person name="Jarett J.K."/>
            <person name="Geller-Mcgrath D.E."/>
            <person name="Sieber C.M.K."/>
            <person name="Emerson J.B."/>
            <person name="Anantharaman K."/>
            <person name="Thomas B.C."/>
            <person name="Malmstrom R."/>
            <person name="Stieglmeier M."/>
            <person name="Klingl A."/>
            <person name="Woyke T."/>
            <person name="Ryan C.M."/>
            <person name="Banfield J.F."/>
        </authorList>
    </citation>
    <scope>NUCLEOTIDE SEQUENCE [LARGE SCALE GENOMIC DNA]</scope>
</reference>
<dbReference type="SUPFAM" id="SSF53098">
    <property type="entry name" value="Ribonuclease H-like"/>
    <property type="match status" value="1"/>
</dbReference>
<dbReference type="InterPro" id="IPR001584">
    <property type="entry name" value="Integrase_cat-core"/>
</dbReference>
<dbReference type="Gene3D" id="3.30.420.10">
    <property type="entry name" value="Ribonuclease H-like superfamily/Ribonuclease H"/>
    <property type="match status" value="1"/>
</dbReference>
<gene>
    <name evidence="2" type="ORF">COT61_04535</name>
</gene>
<evidence type="ECO:0000259" key="1">
    <source>
        <dbReference type="PROSITE" id="PS50994"/>
    </source>
</evidence>
<name>A0A2H0WUR0_9BACT</name>
<protein>
    <submittedName>
        <fullName evidence="2">Transposase</fullName>
    </submittedName>
</protein>
<dbReference type="GO" id="GO:0015074">
    <property type="term" value="P:DNA integration"/>
    <property type="evidence" value="ECO:0007669"/>
    <property type="project" value="InterPro"/>
</dbReference>
<dbReference type="InterPro" id="IPR036397">
    <property type="entry name" value="RNaseH_sf"/>
</dbReference>
<feature type="non-terminal residue" evidence="2">
    <location>
        <position position="408"/>
    </location>
</feature>
<evidence type="ECO:0000313" key="3">
    <source>
        <dbReference type="Proteomes" id="UP000229080"/>
    </source>
</evidence>